<keyword evidence="9" id="KW-0902">Two-component regulatory system</keyword>
<comment type="caution">
    <text evidence="13">The sequence shown here is derived from an EMBL/GenBank/DDBJ whole genome shotgun (WGS) entry which is preliminary data.</text>
</comment>
<proteinExistence type="predicted"/>
<dbReference type="PANTHER" id="PTHR45436">
    <property type="entry name" value="SENSOR HISTIDINE KINASE YKOH"/>
    <property type="match status" value="1"/>
</dbReference>
<dbReference type="InterPro" id="IPR003661">
    <property type="entry name" value="HisK_dim/P_dom"/>
</dbReference>
<evidence type="ECO:0000259" key="11">
    <source>
        <dbReference type="PROSITE" id="PS50109"/>
    </source>
</evidence>
<dbReference type="InterPro" id="IPR003594">
    <property type="entry name" value="HATPase_dom"/>
</dbReference>
<gene>
    <name evidence="13" type="ORF">GCM10009765_04120</name>
</gene>
<dbReference type="InterPro" id="IPR004358">
    <property type="entry name" value="Sig_transdc_His_kin-like_C"/>
</dbReference>
<dbReference type="InterPro" id="IPR050428">
    <property type="entry name" value="TCS_sensor_his_kinase"/>
</dbReference>
<dbReference type="Proteomes" id="UP001500618">
    <property type="component" value="Unassembled WGS sequence"/>
</dbReference>
<keyword evidence="10" id="KW-0472">Membrane</keyword>
<protein>
    <recommendedName>
        <fullName evidence="3">histidine kinase</fullName>
        <ecNumber evidence="3">2.7.13.3</ecNumber>
    </recommendedName>
</protein>
<keyword evidence="4" id="KW-0597">Phosphoprotein</keyword>
<dbReference type="SMART" id="SM00388">
    <property type="entry name" value="HisKA"/>
    <property type="match status" value="1"/>
</dbReference>
<evidence type="ECO:0000313" key="13">
    <source>
        <dbReference type="EMBL" id="GAA1657814.1"/>
    </source>
</evidence>
<name>A0ABN2FRX8_9ACTN</name>
<keyword evidence="8" id="KW-1133">Transmembrane helix</keyword>
<evidence type="ECO:0000256" key="9">
    <source>
        <dbReference type="ARBA" id="ARBA00023012"/>
    </source>
</evidence>
<dbReference type="Gene3D" id="6.10.340.10">
    <property type="match status" value="1"/>
</dbReference>
<organism evidence="13 14">
    <name type="scientific">Fodinicola feengrottensis</name>
    <dbReference type="NCBI Taxonomy" id="435914"/>
    <lineage>
        <taxon>Bacteria</taxon>
        <taxon>Bacillati</taxon>
        <taxon>Actinomycetota</taxon>
        <taxon>Actinomycetes</taxon>
        <taxon>Mycobacteriales</taxon>
        <taxon>Fodinicola</taxon>
    </lineage>
</organism>
<dbReference type="Pfam" id="PF02518">
    <property type="entry name" value="HATPase_c"/>
    <property type="match status" value="1"/>
</dbReference>
<evidence type="ECO:0000313" key="14">
    <source>
        <dbReference type="Proteomes" id="UP001500618"/>
    </source>
</evidence>
<dbReference type="InterPro" id="IPR036890">
    <property type="entry name" value="HATPase_C_sf"/>
</dbReference>
<dbReference type="EMBL" id="BAAANY010000001">
    <property type="protein sequence ID" value="GAA1657814.1"/>
    <property type="molecule type" value="Genomic_DNA"/>
</dbReference>
<dbReference type="SUPFAM" id="SSF47384">
    <property type="entry name" value="Homodimeric domain of signal transducing histidine kinase"/>
    <property type="match status" value="1"/>
</dbReference>
<evidence type="ECO:0000256" key="10">
    <source>
        <dbReference type="ARBA" id="ARBA00023136"/>
    </source>
</evidence>
<evidence type="ECO:0000256" key="4">
    <source>
        <dbReference type="ARBA" id="ARBA00022553"/>
    </source>
</evidence>
<dbReference type="Gene3D" id="1.10.287.130">
    <property type="match status" value="1"/>
</dbReference>
<dbReference type="Gene3D" id="3.30.565.10">
    <property type="entry name" value="Histidine kinase-like ATPase, C-terminal domain"/>
    <property type="match status" value="1"/>
</dbReference>
<evidence type="ECO:0000256" key="3">
    <source>
        <dbReference type="ARBA" id="ARBA00012438"/>
    </source>
</evidence>
<feature type="domain" description="Histidine kinase" evidence="11">
    <location>
        <begin position="280"/>
        <end position="485"/>
    </location>
</feature>
<keyword evidence="5" id="KW-0808">Transferase</keyword>
<feature type="domain" description="HAMP" evidence="12">
    <location>
        <begin position="213"/>
        <end position="265"/>
    </location>
</feature>
<dbReference type="PROSITE" id="PS50885">
    <property type="entry name" value="HAMP"/>
    <property type="match status" value="1"/>
</dbReference>
<dbReference type="SUPFAM" id="SSF158472">
    <property type="entry name" value="HAMP domain-like"/>
    <property type="match status" value="1"/>
</dbReference>
<evidence type="ECO:0000256" key="6">
    <source>
        <dbReference type="ARBA" id="ARBA00022692"/>
    </source>
</evidence>
<evidence type="ECO:0000256" key="8">
    <source>
        <dbReference type="ARBA" id="ARBA00022989"/>
    </source>
</evidence>
<dbReference type="SMART" id="SM00304">
    <property type="entry name" value="HAMP"/>
    <property type="match status" value="1"/>
</dbReference>
<dbReference type="InterPro" id="IPR005467">
    <property type="entry name" value="His_kinase_dom"/>
</dbReference>
<dbReference type="RefSeq" id="WP_344306545.1">
    <property type="nucleotide sequence ID" value="NZ_BAAANY010000001.1"/>
</dbReference>
<evidence type="ECO:0000256" key="2">
    <source>
        <dbReference type="ARBA" id="ARBA00004236"/>
    </source>
</evidence>
<comment type="catalytic activity">
    <reaction evidence="1">
        <text>ATP + protein L-histidine = ADP + protein N-phospho-L-histidine.</text>
        <dbReference type="EC" id="2.7.13.3"/>
    </reaction>
</comment>
<dbReference type="InterPro" id="IPR003660">
    <property type="entry name" value="HAMP_dom"/>
</dbReference>
<evidence type="ECO:0000256" key="1">
    <source>
        <dbReference type="ARBA" id="ARBA00000085"/>
    </source>
</evidence>
<dbReference type="PRINTS" id="PR00344">
    <property type="entry name" value="BCTRLSENSOR"/>
</dbReference>
<dbReference type="SUPFAM" id="SSF55874">
    <property type="entry name" value="ATPase domain of HSP90 chaperone/DNA topoisomerase II/histidine kinase"/>
    <property type="match status" value="1"/>
</dbReference>
<dbReference type="PROSITE" id="PS50109">
    <property type="entry name" value="HIS_KIN"/>
    <property type="match status" value="1"/>
</dbReference>
<keyword evidence="7 13" id="KW-0418">Kinase</keyword>
<dbReference type="GO" id="GO:0016301">
    <property type="term" value="F:kinase activity"/>
    <property type="evidence" value="ECO:0007669"/>
    <property type="project" value="UniProtKB-KW"/>
</dbReference>
<keyword evidence="14" id="KW-1185">Reference proteome</keyword>
<dbReference type="CDD" id="cd06225">
    <property type="entry name" value="HAMP"/>
    <property type="match status" value="1"/>
</dbReference>
<dbReference type="Pfam" id="PF00672">
    <property type="entry name" value="HAMP"/>
    <property type="match status" value="1"/>
</dbReference>
<evidence type="ECO:0000259" key="12">
    <source>
        <dbReference type="PROSITE" id="PS50885"/>
    </source>
</evidence>
<dbReference type="EC" id="2.7.13.3" evidence="3"/>
<dbReference type="Pfam" id="PF00512">
    <property type="entry name" value="HisKA"/>
    <property type="match status" value="1"/>
</dbReference>
<dbReference type="CDD" id="cd00075">
    <property type="entry name" value="HATPase"/>
    <property type="match status" value="1"/>
</dbReference>
<reference evidence="13 14" key="1">
    <citation type="journal article" date="2019" name="Int. J. Syst. Evol. Microbiol.">
        <title>The Global Catalogue of Microorganisms (GCM) 10K type strain sequencing project: providing services to taxonomists for standard genome sequencing and annotation.</title>
        <authorList>
            <consortium name="The Broad Institute Genomics Platform"/>
            <consortium name="The Broad Institute Genome Sequencing Center for Infectious Disease"/>
            <person name="Wu L."/>
            <person name="Ma J."/>
        </authorList>
    </citation>
    <scope>NUCLEOTIDE SEQUENCE [LARGE SCALE GENOMIC DNA]</scope>
    <source>
        <strain evidence="13 14">JCM 14718</strain>
    </source>
</reference>
<evidence type="ECO:0000256" key="5">
    <source>
        <dbReference type="ARBA" id="ARBA00022679"/>
    </source>
</evidence>
<keyword evidence="6" id="KW-0812">Transmembrane</keyword>
<comment type="subcellular location">
    <subcellularLocation>
        <location evidence="2">Cell membrane</location>
    </subcellularLocation>
</comment>
<dbReference type="SMART" id="SM00387">
    <property type="entry name" value="HATPase_c"/>
    <property type="match status" value="1"/>
</dbReference>
<sequence length="499" mass="52595">MTWRLGLRASIALTVVLVTTLAAAVMALVTYQLQTGPTRDRYIGAATVNFLYDARQLSEQVNAATVATKIDVNKFRDYKLTRPGIIWAVLTAKVDSSPGGSISRDAAPGDEKFVVTAGNSSLLVSQLSLPEADMVQSAVSLARRSPQPVTRIVNTKLGPKLIIVGQLGPGLLFAEAFDTHQLDSELSTLRLQLDGIAAGAALLGVLIGVVAAGRIQRRVRTAAVAARKLGDGALDTRLPVRGRDELADLASSFNAMAQRLSESIQQLQVNDQRQRRFIADVAHDLRTPLASMIAAAASLNAKDTDDRVRSAELVSSQVQRLSSLVEDLLEMSRFDAGVAELRPESVDLEPLAADAVALSAPEAGIQVAVTGDATIVGDPRRLHTIVRNLVTNADRHGARPITVTIDGSAVDLVRVAVADSGPGLPADLAPFVFDRFARGDRARQKTEGSGLGLAIAYENAALHGGRLEVANSAGAVFTLTVPRGTAADSGPVPENPPTS</sequence>
<dbReference type="CDD" id="cd00082">
    <property type="entry name" value="HisKA"/>
    <property type="match status" value="1"/>
</dbReference>
<evidence type="ECO:0000256" key="7">
    <source>
        <dbReference type="ARBA" id="ARBA00022777"/>
    </source>
</evidence>
<accession>A0ABN2FRX8</accession>
<dbReference type="PANTHER" id="PTHR45436:SF5">
    <property type="entry name" value="SENSOR HISTIDINE KINASE TRCS"/>
    <property type="match status" value="1"/>
</dbReference>
<dbReference type="InterPro" id="IPR036097">
    <property type="entry name" value="HisK_dim/P_sf"/>
</dbReference>